<dbReference type="SUPFAM" id="SSF56112">
    <property type="entry name" value="Protein kinase-like (PK-like)"/>
    <property type="match status" value="1"/>
</dbReference>
<dbReference type="SMART" id="SM00490">
    <property type="entry name" value="HELICc"/>
    <property type="match status" value="1"/>
</dbReference>
<dbReference type="PROSITE" id="PS50011">
    <property type="entry name" value="PROTEIN_KINASE_DOM"/>
    <property type="match status" value="1"/>
</dbReference>
<evidence type="ECO:0000256" key="9">
    <source>
        <dbReference type="ARBA" id="ARBA00022884"/>
    </source>
</evidence>
<dbReference type="GO" id="GO:0003724">
    <property type="term" value="F:RNA helicase activity"/>
    <property type="evidence" value="ECO:0007669"/>
    <property type="project" value="TreeGrafter"/>
</dbReference>
<dbReference type="InterPro" id="IPR001245">
    <property type="entry name" value="Ser-Thr/Tyr_kinase_cat_dom"/>
</dbReference>
<evidence type="ECO:0000256" key="3">
    <source>
        <dbReference type="ARBA" id="ARBA00022679"/>
    </source>
</evidence>
<dbReference type="GO" id="GO:0051880">
    <property type="term" value="F:G-quadruplex DNA binding"/>
    <property type="evidence" value="ECO:0007669"/>
    <property type="project" value="TreeGrafter"/>
</dbReference>
<dbReference type="InterPro" id="IPR048333">
    <property type="entry name" value="HA2_WH"/>
</dbReference>
<evidence type="ECO:0000256" key="4">
    <source>
        <dbReference type="ARBA" id="ARBA00022741"/>
    </source>
</evidence>
<feature type="domain" description="CRIB" evidence="15">
    <location>
        <begin position="477"/>
        <end position="491"/>
    </location>
</feature>
<dbReference type="SMART" id="SM00219">
    <property type="entry name" value="TyrKc"/>
    <property type="match status" value="1"/>
</dbReference>
<dbReference type="InterPro" id="IPR011709">
    <property type="entry name" value="DEAD-box_helicase_OB_fold"/>
</dbReference>
<dbReference type="GO" id="GO:0016787">
    <property type="term" value="F:hydrolase activity"/>
    <property type="evidence" value="ECO:0007669"/>
    <property type="project" value="UniProtKB-KW"/>
</dbReference>
<dbReference type="Gene3D" id="3.30.200.20">
    <property type="entry name" value="Phosphorylase Kinase, domain 1"/>
    <property type="match status" value="1"/>
</dbReference>
<feature type="compositionally biased region" description="Basic and acidic residues" evidence="13">
    <location>
        <begin position="586"/>
        <end position="603"/>
    </location>
</feature>
<dbReference type="GO" id="GO:0005524">
    <property type="term" value="F:ATP binding"/>
    <property type="evidence" value="ECO:0007669"/>
    <property type="project" value="UniProtKB-UniRule"/>
</dbReference>
<dbReference type="InterPro" id="IPR020635">
    <property type="entry name" value="Tyr_kinase_cat_dom"/>
</dbReference>
<dbReference type="Pfam" id="PF00271">
    <property type="entry name" value="Helicase_C"/>
    <property type="match status" value="1"/>
</dbReference>
<evidence type="ECO:0000259" key="15">
    <source>
        <dbReference type="PROSITE" id="PS50108"/>
    </source>
</evidence>
<reference evidence="18" key="1">
    <citation type="submission" date="2022-01" db="EMBL/GenBank/DDBJ databases">
        <authorList>
            <person name="King R."/>
        </authorList>
    </citation>
    <scope>NUCLEOTIDE SEQUENCE</scope>
</reference>
<keyword evidence="19" id="KW-1185">Reference proteome</keyword>
<keyword evidence="10" id="KW-0829">Tyrosine-protein kinase</keyword>
<dbReference type="InterPro" id="IPR027417">
    <property type="entry name" value="P-loop_NTPase"/>
</dbReference>
<dbReference type="FunFam" id="1.20.120.1080:FF:000002">
    <property type="entry name" value="Putative ATP-dependent RNA helicase DHX36"/>
    <property type="match status" value="1"/>
</dbReference>
<feature type="compositionally biased region" description="Low complexity" evidence="13">
    <location>
        <begin position="705"/>
        <end position="714"/>
    </location>
</feature>
<evidence type="ECO:0000259" key="14">
    <source>
        <dbReference type="PROSITE" id="PS50011"/>
    </source>
</evidence>
<sequence>MEGVHASFKKGPGLYEFLIEAELQQYFNSFKNTLKITHPSQLKFTTEGDLIEIGMSKPEMRRLRKYYEKHFPHNYLSKFKKLLTHRKQENAVNDASLLGSTDSLTLSKAPRVSSKHIIPSSSITINKELGMGEFGVVQQGVWCNEGERIQVAIKCLSRDRMQSNMVEFLKEASIMHNIDHPNIVRFFGVVLPNIDGSLMLVTELAPLRSLLECLKEPSLRSSFPVLTLCDFAYQICDGMQYLEANRLIHRDLAARNILVFSKNKVKISDFGLSRALGQGKDYYQTNFNVNLKLPIAWCAPECISYLRFTTASDVWAFGVTLWEMFSYGFQPWAALTGQQILEAIDEPNFQRLEQPDCCPLDHYNLMLDCWRHEAASRPRFADIGPILADSRPEQVQAKISSNEGPHMLSYRVGDVITVLDKKTHQPLWKGATASGKTGLFDPINVVAYLGSDLPSSSFLRSDSTRSSARRKLRSEMISAPQGDFKHTGHVGLDGAYFGDLSWMDGSKGNYGTVPTQVVAPYRPHKDLEAAPLLEGDLVSAPVPLQDHEYHEISDEENTNSPSLDLGPSLMAEMEMMFSSLGTQNHSLDHEGSNRSNELREKLNSKPRKQATVKPISAHDQKTLDTAIAIANEITSRSMSAPVPTTPASPTKKKFSFKFPSVHDHDKHNERRNFSEEALSTSDLQLMVTNPLRILRSGQPIINTRTRSSSLASTLPPKISGSARNSVPDHLNGRQEFSHATLPRQSPLHSTIALTKSIHKDENPIPLPPRDKNKALLAAKPRHTRKHPLIIPPTSLQRTLDKVNTVSPPPAVNINPFHNEPVYTNNGILHGKNPESQHFEEQIESNLNALDEIPVELDVVDGDESFGGLKGEEEKMHSHHVSCEDLLKFANSKPPSRTRGNDSDEVRIMSKVLGKEVTTEKCLQALDQSDWDVMKAIKILKLQNVVSADLPICFNGLEHTSWDVTKAAQWILQQDDEVTQVAQERIEELGQSVGYQIRLEKKLPRDTASICFCTTGVVLKKMEDDPSLSRVSHLIIDEIHERAIPSDFLITLLKEVLKKRTNLKVILMSATLNAEEFSKYFDNCPHICIPGFTFPVEQYFLEDVLQVTKFKFFSDRSKKYFKYVRQQSEEELEFDKYILPQIKMKAFEKQYDKEVYEQLCNSESEKLNLNLVLALLVKICQKDGMAILIFVPGLTDISDLNKSIKNSNLFDPNKYLIIPLHSKMPTVDQKQIFNPAPHGKRKIIISTNIAETSITIDDVTHVIDCGKIKMSDFDVTTNTETLKTRWVSVANADQRKGRAGRVQAGICYHLFSTYRKKRLDLYQKPEILRTRLDGTILQAKILQLGKVNQFFPKLMNPPSAESLSLALDLLKRLNALDESENLTPLGYHLAKLPMSPQIGKMVLFGAIFSCLDPILSIATSLDFKDAFQIPLGKEKQADAKKRELGKGFMSDHIVLHIVMEKYEKMNNPSFCYDYFLSSYTLKLLKKLKEQFMGYLLELKFVSDLNPKNIINNVNSGNISLVKAVVCAGLFPNVAIAKHDRRGIVRHLHSPDRQTRYEFHLKSILTVNQPFPSPLVVYYTKVKTSKEYIHDATMIYPLPLIFFGDQYKAIRESDNFFITVSNYLRFSSNFFTYQLITELRNRMNWFLEYKITSPGVVDWTNPSDNLNILQAVVELITAEDIGEIDSFDDEDTYDLI</sequence>
<dbReference type="InterPro" id="IPR000719">
    <property type="entry name" value="Prot_kinase_dom"/>
</dbReference>
<dbReference type="Gene3D" id="1.20.120.1080">
    <property type="match status" value="1"/>
</dbReference>
<name>A0A9P0DZ65_DIABA</name>
<dbReference type="Pfam" id="PF07717">
    <property type="entry name" value="OB_NTP_bind"/>
    <property type="match status" value="1"/>
</dbReference>
<evidence type="ECO:0000256" key="12">
    <source>
        <dbReference type="PROSITE-ProRule" id="PRU10141"/>
    </source>
</evidence>
<evidence type="ECO:0000313" key="18">
    <source>
        <dbReference type="EMBL" id="CAH1278500.1"/>
    </source>
</evidence>
<feature type="region of interest" description="Disordered" evidence="13">
    <location>
        <begin position="583"/>
        <end position="616"/>
    </location>
</feature>
<dbReference type="Pfam" id="PF07714">
    <property type="entry name" value="PK_Tyr_Ser-Thr"/>
    <property type="match status" value="1"/>
</dbReference>
<evidence type="ECO:0000256" key="5">
    <source>
        <dbReference type="ARBA" id="ARBA00022777"/>
    </source>
</evidence>
<dbReference type="PROSITE" id="PS00107">
    <property type="entry name" value="PROTEIN_KINASE_ATP"/>
    <property type="match status" value="1"/>
</dbReference>
<dbReference type="CDD" id="cd00132">
    <property type="entry name" value="CRIB"/>
    <property type="match status" value="1"/>
</dbReference>
<comment type="catalytic activity">
    <reaction evidence="11">
        <text>L-threonyl-[protein] + ATP = O-phospho-L-threonyl-[protein] + ADP + H(+)</text>
        <dbReference type="Rhea" id="RHEA:46608"/>
        <dbReference type="Rhea" id="RHEA-COMP:11060"/>
        <dbReference type="Rhea" id="RHEA-COMP:11605"/>
        <dbReference type="ChEBI" id="CHEBI:15378"/>
        <dbReference type="ChEBI" id="CHEBI:30013"/>
        <dbReference type="ChEBI" id="CHEBI:30616"/>
        <dbReference type="ChEBI" id="CHEBI:61977"/>
        <dbReference type="ChEBI" id="CHEBI:456216"/>
        <dbReference type="EC" id="2.7.11.1"/>
    </reaction>
</comment>
<dbReference type="PROSITE" id="PS51194">
    <property type="entry name" value="HELICASE_CTER"/>
    <property type="match status" value="1"/>
</dbReference>
<keyword evidence="8 12" id="KW-0067">ATP-binding</keyword>
<dbReference type="EMBL" id="OU898279">
    <property type="protein sequence ID" value="CAH1278500.1"/>
    <property type="molecule type" value="Genomic_DNA"/>
</dbReference>
<protein>
    <recommendedName>
        <fullName evidence="20">Non-specific protein-tyrosine kinase</fullName>
    </recommendedName>
</protein>
<evidence type="ECO:0000256" key="6">
    <source>
        <dbReference type="ARBA" id="ARBA00022801"/>
    </source>
</evidence>
<evidence type="ECO:0000256" key="11">
    <source>
        <dbReference type="ARBA" id="ARBA00047899"/>
    </source>
</evidence>
<dbReference type="InterPro" id="IPR017441">
    <property type="entry name" value="Protein_kinase_ATP_BS"/>
</dbReference>
<dbReference type="GO" id="GO:0005634">
    <property type="term" value="C:nucleus"/>
    <property type="evidence" value="ECO:0007669"/>
    <property type="project" value="TreeGrafter"/>
</dbReference>
<feature type="domain" description="Helicase ATP-binding" evidence="16">
    <location>
        <begin position="982"/>
        <end position="1089"/>
    </location>
</feature>
<dbReference type="Pfam" id="PF04408">
    <property type="entry name" value="WHD_HA2"/>
    <property type="match status" value="1"/>
</dbReference>
<evidence type="ECO:0000256" key="7">
    <source>
        <dbReference type="ARBA" id="ARBA00022806"/>
    </source>
</evidence>
<dbReference type="SMART" id="SM00487">
    <property type="entry name" value="DEXDc"/>
    <property type="match status" value="1"/>
</dbReference>
<dbReference type="PANTHER" id="PTHR18934:SF237">
    <property type="entry name" value="ATP-DEPENDENT DNA_RNA HELICASE DHX36"/>
    <property type="match status" value="1"/>
</dbReference>
<dbReference type="FunFam" id="3.40.50.300:FF:001922">
    <property type="entry name" value="DEAH (Asp-Glu-Ala-His) box polypeptide 29"/>
    <property type="match status" value="1"/>
</dbReference>
<dbReference type="SUPFAM" id="SSF52540">
    <property type="entry name" value="P-loop containing nucleoside triphosphate hydrolases"/>
    <property type="match status" value="2"/>
</dbReference>
<dbReference type="PROSITE" id="PS00109">
    <property type="entry name" value="PROTEIN_KINASE_TYR"/>
    <property type="match status" value="1"/>
</dbReference>
<dbReference type="InterPro" id="IPR055175">
    <property type="entry name" value="ACK/TNK-like_SAM"/>
</dbReference>
<evidence type="ECO:0000256" key="2">
    <source>
        <dbReference type="ARBA" id="ARBA00022443"/>
    </source>
</evidence>
<evidence type="ECO:0000313" key="19">
    <source>
        <dbReference type="Proteomes" id="UP001153709"/>
    </source>
</evidence>
<dbReference type="InterPro" id="IPR014001">
    <property type="entry name" value="Helicase_ATP-bd"/>
</dbReference>
<dbReference type="GO" id="GO:0005737">
    <property type="term" value="C:cytoplasm"/>
    <property type="evidence" value="ECO:0007669"/>
    <property type="project" value="TreeGrafter"/>
</dbReference>
<dbReference type="PROSITE" id="PS00690">
    <property type="entry name" value="DEAH_ATP_HELICASE"/>
    <property type="match status" value="1"/>
</dbReference>
<dbReference type="Gene3D" id="1.10.510.10">
    <property type="entry name" value="Transferase(Phosphotransferase) domain 1"/>
    <property type="match status" value="1"/>
</dbReference>
<dbReference type="CDD" id="cd18791">
    <property type="entry name" value="SF2_C_RHA"/>
    <property type="match status" value="1"/>
</dbReference>
<keyword evidence="3" id="KW-0808">Transferase</keyword>
<keyword evidence="7" id="KW-0347">Helicase</keyword>
<evidence type="ECO:0000259" key="17">
    <source>
        <dbReference type="PROSITE" id="PS51194"/>
    </source>
</evidence>
<dbReference type="Pfam" id="PF21010">
    <property type="entry name" value="HA2_C"/>
    <property type="match status" value="1"/>
</dbReference>
<comment type="similarity">
    <text evidence="1">Belongs to the protein kinase superfamily. TKL Ser/Thr protein kinase family. ROCO subfamily.</text>
</comment>
<dbReference type="PRINTS" id="PR00109">
    <property type="entry name" value="TYRKINASE"/>
</dbReference>
<dbReference type="InterPro" id="IPR001650">
    <property type="entry name" value="Helicase_C-like"/>
</dbReference>
<dbReference type="OrthoDB" id="4062651at2759"/>
<dbReference type="GO" id="GO:0004713">
    <property type="term" value="F:protein tyrosine kinase activity"/>
    <property type="evidence" value="ECO:0007669"/>
    <property type="project" value="UniProtKB-KW"/>
</dbReference>
<evidence type="ECO:0000256" key="10">
    <source>
        <dbReference type="ARBA" id="ARBA00023137"/>
    </source>
</evidence>
<evidence type="ECO:0008006" key="20">
    <source>
        <dbReference type="Google" id="ProtNLM"/>
    </source>
</evidence>
<dbReference type="Pfam" id="PF22931">
    <property type="entry name" value="SAM_TNK"/>
    <property type="match status" value="1"/>
</dbReference>
<evidence type="ECO:0000256" key="13">
    <source>
        <dbReference type="SAM" id="MobiDB-lite"/>
    </source>
</evidence>
<proteinExistence type="inferred from homology"/>
<dbReference type="CDD" id="cd17917">
    <property type="entry name" value="DEXHc_RHA-like"/>
    <property type="match status" value="1"/>
</dbReference>
<dbReference type="PANTHER" id="PTHR18934">
    <property type="entry name" value="ATP-DEPENDENT RNA HELICASE"/>
    <property type="match status" value="1"/>
</dbReference>
<dbReference type="Gene3D" id="3.40.50.300">
    <property type="entry name" value="P-loop containing nucleotide triphosphate hydrolases"/>
    <property type="match status" value="2"/>
</dbReference>
<dbReference type="InterPro" id="IPR000095">
    <property type="entry name" value="CRIB_dom"/>
</dbReference>
<dbReference type="PROSITE" id="PS50108">
    <property type="entry name" value="CRIB"/>
    <property type="match status" value="1"/>
</dbReference>
<dbReference type="PROSITE" id="PS51192">
    <property type="entry name" value="HELICASE_ATP_BIND_1"/>
    <property type="match status" value="1"/>
</dbReference>
<dbReference type="Pfam" id="PF00786">
    <property type="entry name" value="PBD"/>
    <property type="match status" value="1"/>
</dbReference>
<gene>
    <name evidence="18" type="ORF">DIABBA_LOCUS6628</name>
</gene>
<keyword evidence="4 12" id="KW-0547">Nucleotide-binding</keyword>
<dbReference type="SMART" id="SM00847">
    <property type="entry name" value="HA2"/>
    <property type="match status" value="1"/>
</dbReference>
<dbReference type="InterPro" id="IPR011009">
    <property type="entry name" value="Kinase-like_dom_sf"/>
</dbReference>
<keyword evidence="2" id="KW-0728">SH3 domain</keyword>
<evidence type="ECO:0000256" key="1">
    <source>
        <dbReference type="ARBA" id="ARBA00008171"/>
    </source>
</evidence>
<keyword evidence="6" id="KW-0378">Hydrolase</keyword>
<accession>A0A9P0DZ65</accession>
<dbReference type="InterPro" id="IPR002464">
    <property type="entry name" value="DNA/RNA_helicase_DEAH_CS"/>
</dbReference>
<feature type="domain" description="Protein kinase" evidence="14">
    <location>
        <begin position="123"/>
        <end position="387"/>
    </location>
</feature>
<feature type="binding site" evidence="12">
    <location>
        <position position="154"/>
    </location>
    <ligand>
        <name>ATP</name>
        <dbReference type="ChEBI" id="CHEBI:30616"/>
    </ligand>
</feature>
<dbReference type="InterPro" id="IPR007502">
    <property type="entry name" value="Helicase-assoc_dom"/>
</dbReference>
<dbReference type="FunFam" id="1.10.510.10:FF:001118">
    <property type="entry name" value="Tyrosine-protein kinase PR2"/>
    <property type="match status" value="1"/>
</dbReference>
<dbReference type="Proteomes" id="UP001153709">
    <property type="component" value="Chromosome 4"/>
</dbReference>
<dbReference type="InterPro" id="IPR008266">
    <property type="entry name" value="Tyr_kinase_AS"/>
</dbReference>
<organism evidence="18 19">
    <name type="scientific">Diabrotica balteata</name>
    <name type="common">Banded cucumber beetle</name>
    <dbReference type="NCBI Taxonomy" id="107213"/>
    <lineage>
        <taxon>Eukaryota</taxon>
        <taxon>Metazoa</taxon>
        <taxon>Ecdysozoa</taxon>
        <taxon>Arthropoda</taxon>
        <taxon>Hexapoda</taxon>
        <taxon>Insecta</taxon>
        <taxon>Pterygota</taxon>
        <taxon>Neoptera</taxon>
        <taxon>Endopterygota</taxon>
        <taxon>Coleoptera</taxon>
        <taxon>Polyphaga</taxon>
        <taxon>Cucujiformia</taxon>
        <taxon>Chrysomeloidea</taxon>
        <taxon>Chrysomelidae</taxon>
        <taxon>Galerucinae</taxon>
        <taxon>Diabroticina</taxon>
        <taxon>Diabroticites</taxon>
        <taxon>Diabrotica</taxon>
    </lineage>
</organism>
<dbReference type="SUPFAM" id="SSF50044">
    <property type="entry name" value="SH3-domain"/>
    <property type="match status" value="1"/>
</dbReference>
<dbReference type="InterPro" id="IPR036028">
    <property type="entry name" value="SH3-like_dom_sf"/>
</dbReference>
<dbReference type="InterPro" id="IPR049587">
    <property type="entry name" value="TNK-like_SAM"/>
</dbReference>
<keyword evidence="9" id="KW-0694">RNA-binding</keyword>
<dbReference type="GO" id="GO:0003678">
    <property type="term" value="F:DNA helicase activity"/>
    <property type="evidence" value="ECO:0007669"/>
    <property type="project" value="TreeGrafter"/>
</dbReference>
<dbReference type="GO" id="GO:0004674">
    <property type="term" value="F:protein serine/threonine kinase activity"/>
    <property type="evidence" value="ECO:0007669"/>
    <property type="project" value="UniProtKB-EC"/>
</dbReference>
<feature type="domain" description="Helicase C-terminal" evidence="17">
    <location>
        <begin position="1170"/>
        <end position="1342"/>
    </location>
</feature>
<keyword evidence="5" id="KW-0418">Kinase</keyword>
<feature type="region of interest" description="Disordered" evidence="13">
    <location>
        <begin position="705"/>
        <end position="724"/>
    </location>
</feature>
<dbReference type="CDD" id="cd09539">
    <property type="entry name" value="SAM_TNK-like"/>
    <property type="match status" value="1"/>
</dbReference>
<dbReference type="GO" id="GO:0002151">
    <property type="term" value="F:G-quadruplex RNA binding"/>
    <property type="evidence" value="ECO:0007669"/>
    <property type="project" value="TreeGrafter"/>
</dbReference>
<evidence type="ECO:0000259" key="16">
    <source>
        <dbReference type="PROSITE" id="PS51192"/>
    </source>
</evidence>
<evidence type="ECO:0000256" key="8">
    <source>
        <dbReference type="ARBA" id="ARBA00022840"/>
    </source>
</evidence>